<dbReference type="UniPathway" id="UPA00035">
    <property type="reaction ID" value="UER00044"/>
</dbReference>
<dbReference type="InterPro" id="IPR006654">
    <property type="entry name" value="Trp_synth_beta"/>
</dbReference>
<evidence type="ECO:0000313" key="15">
    <source>
        <dbReference type="EMBL" id="RMI41406.1"/>
    </source>
</evidence>
<proteinExistence type="inferred from homology"/>
<dbReference type="EMBL" id="RFFG01000043">
    <property type="protein sequence ID" value="RMI41406.1"/>
    <property type="molecule type" value="Genomic_DNA"/>
</dbReference>
<dbReference type="PANTHER" id="PTHR48077">
    <property type="entry name" value="TRYPTOPHAN SYNTHASE-RELATED"/>
    <property type="match status" value="1"/>
</dbReference>
<evidence type="ECO:0000313" key="16">
    <source>
        <dbReference type="Proteomes" id="UP000282674"/>
    </source>
</evidence>
<feature type="region of interest" description="Disordered" evidence="13">
    <location>
        <begin position="1"/>
        <end position="27"/>
    </location>
</feature>
<dbReference type="PANTHER" id="PTHR48077:SF3">
    <property type="entry name" value="TRYPTOPHAN SYNTHASE"/>
    <property type="match status" value="1"/>
</dbReference>
<dbReference type="PIRSF" id="PIRSF001413">
    <property type="entry name" value="Trp_syn_beta"/>
    <property type="match status" value="1"/>
</dbReference>
<dbReference type="FunFam" id="3.40.50.1100:FF:000001">
    <property type="entry name" value="Tryptophan synthase beta chain"/>
    <property type="match status" value="1"/>
</dbReference>
<dbReference type="PROSITE" id="PS00168">
    <property type="entry name" value="TRP_SYNTHASE_BETA"/>
    <property type="match status" value="1"/>
</dbReference>
<comment type="catalytic activity">
    <reaction evidence="11 12">
        <text>(1S,2R)-1-C-(indol-3-yl)glycerol 3-phosphate + L-serine = D-glyceraldehyde 3-phosphate + L-tryptophan + H2O</text>
        <dbReference type="Rhea" id="RHEA:10532"/>
        <dbReference type="ChEBI" id="CHEBI:15377"/>
        <dbReference type="ChEBI" id="CHEBI:33384"/>
        <dbReference type="ChEBI" id="CHEBI:57912"/>
        <dbReference type="ChEBI" id="CHEBI:58866"/>
        <dbReference type="ChEBI" id="CHEBI:59776"/>
        <dbReference type="EC" id="4.2.1.20"/>
    </reaction>
</comment>
<evidence type="ECO:0000256" key="11">
    <source>
        <dbReference type="ARBA" id="ARBA00049047"/>
    </source>
</evidence>
<dbReference type="GO" id="GO:0004834">
    <property type="term" value="F:tryptophan synthase activity"/>
    <property type="evidence" value="ECO:0007669"/>
    <property type="project" value="UniProtKB-UniRule"/>
</dbReference>
<keyword evidence="9 12" id="KW-0057">Aromatic amino acid biosynthesis</keyword>
<dbReference type="Proteomes" id="UP000282674">
    <property type="component" value="Unassembled WGS sequence"/>
</dbReference>
<evidence type="ECO:0000256" key="7">
    <source>
        <dbReference type="ARBA" id="ARBA00022822"/>
    </source>
</evidence>
<comment type="function">
    <text evidence="2 12">The beta subunit is responsible for the synthesis of L-tryptophan from indole and L-serine.</text>
</comment>
<dbReference type="OrthoDB" id="9766131at2"/>
<dbReference type="HAMAP" id="MF_00133">
    <property type="entry name" value="Trp_synth_beta"/>
    <property type="match status" value="1"/>
</dbReference>
<sequence length="426" mass="44940">MTIDAARGASGVPADSSRTFLSPGTQVPDATGHFGAFGGRFAPEALMAALDELTREFDAAKTDPSFTAELDDLLANYAGRPSLLTEAERFAAHAGGARILLKREDLNHTGSHKINNVLGQALLTKRMGKKRVIAETGAGQHGVATATAAALLGLECTVYMGEVDTERQALNVARMRMLGAEVVPVKTGSRTLKDACNEAFRDWVASVDTTHYVIGSVMGPHPFPMMVRDFQRIIGVEARRQCLDLTGKLPDAVVACVGGGSNAIGMFHAFVPDDDVKLFGFEAGGDGVASGRHAATLVGGSLGVIHGMRTYLLQDDEGQTLETHSISAGLDYPGVGPEHSWLHDTGRAEYHEITDTEAMDAFSLLCRTEGIIPAIESAHALAGAIKVGRELGPDATIVVCLSGRGDKDMHTAAGFFGLMPEGDEAK</sequence>
<organism evidence="15 16">
    <name type="scientific">Actinomadura harenae</name>
    <dbReference type="NCBI Taxonomy" id="2483351"/>
    <lineage>
        <taxon>Bacteria</taxon>
        <taxon>Bacillati</taxon>
        <taxon>Actinomycetota</taxon>
        <taxon>Actinomycetes</taxon>
        <taxon>Streptosporangiales</taxon>
        <taxon>Thermomonosporaceae</taxon>
        <taxon>Actinomadura</taxon>
    </lineage>
</organism>
<dbReference type="NCBIfam" id="TIGR00263">
    <property type="entry name" value="trpB"/>
    <property type="match status" value="1"/>
</dbReference>
<evidence type="ECO:0000256" key="13">
    <source>
        <dbReference type="SAM" id="MobiDB-lite"/>
    </source>
</evidence>
<dbReference type="GO" id="GO:0005737">
    <property type="term" value="C:cytoplasm"/>
    <property type="evidence" value="ECO:0007669"/>
    <property type="project" value="TreeGrafter"/>
</dbReference>
<comment type="pathway">
    <text evidence="3 12">Amino-acid biosynthesis; L-tryptophan biosynthesis; L-tryptophan from chorismate: step 5/5.</text>
</comment>
<evidence type="ECO:0000256" key="8">
    <source>
        <dbReference type="ARBA" id="ARBA00022898"/>
    </source>
</evidence>
<dbReference type="InterPro" id="IPR036052">
    <property type="entry name" value="TrpB-like_PALP_sf"/>
</dbReference>
<evidence type="ECO:0000256" key="10">
    <source>
        <dbReference type="ARBA" id="ARBA00023239"/>
    </source>
</evidence>
<dbReference type="FunFam" id="3.40.50.1100:FF:000004">
    <property type="entry name" value="Tryptophan synthase beta chain"/>
    <property type="match status" value="1"/>
</dbReference>
<evidence type="ECO:0000256" key="4">
    <source>
        <dbReference type="ARBA" id="ARBA00009982"/>
    </source>
</evidence>
<evidence type="ECO:0000256" key="2">
    <source>
        <dbReference type="ARBA" id="ARBA00002786"/>
    </source>
</evidence>
<dbReference type="InterPro" id="IPR001926">
    <property type="entry name" value="TrpB-like_PALP"/>
</dbReference>
<feature type="compositionally biased region" description="Polar residues" evidence="13">
    <location>
        <begin position="16"/>
        <end position="25"/>
    </location>
</feature>
<comment type="similarity">
    <text evidence="4 12">Belongs to the TrpB family.</text>
</comment>
<gene>
    <name evidence="12 15" type="primary">trpB</name>
    <name evidence="15" type="ORF">EBO15_23375</name>
</gene>
<dbReference type="RefSeq" id="WP_122196567.1">
    <property type="nucleotide sequence ID" value="NZ_JBHSKC010000027.1"/>
</dbReference>
<reference evidence="15 16" key="1">
    <citation type="submission" date="2018-10" db="EMBL/GenBank/DDBJ databases">
        <title>Isolation from soil.</title>
        <authorList>
            <person name="Hu J."/>
        </authorList>
    </citation>
    <scope>NUCLEOTIDE SEQUENCE [LARGE SCALE GENOMIC DNA]</scope>
    <source>
        <strain evidence="15 16">NEAU-Ht49</strain>
    </source>
</reference>
<comment type="cofactor">
    <cofactor evidence="1 12">
        <name>pyridoxal 5'-phosphate</name>
        <dbReference type="ChEBI" id="CHEBI:597326"/>
    </cofactor>
</comment>
<feature type="domain" description="Tryptophan synthase beta chain-like PALP" evidence="14">
    <location>
        <begin position="79"/>
        <end position="403"/>
    </location>
</feature>
<comment type="caution">
    <text evidence="15">The sequence shown here is derived from an EMBL/GenBank/DDBJ whole genome shotgun (WGS) entry which is preliminary data.</text>
</comment>
<keyword evidence="10 12" id="KW-0456">Lyase</keyword>
<accession>A0A3M2LWB3</accession>
<feature type="modified residue" description="N6-(pyridoxal phosphate)lysine" evidence="12">
    <location>
        <position position="113"/>
    </location>
</feature>
<evidence type="ECO:0000256" key="6">
    <source>
        <dbReference type="ARBA" id="ARBA00022605"/>
    </source>
</evidence>
<keyword evidence="16" id="KW-1185">Reference proteome</keyword>
<dbReference type="CDD" id="cd06446">
    <property type="entry name" value="Trp-synth_B"/>
    <property type="match status" value="1"/>
</dbReference>
<evidence type="ECO:0000256" key="5">
    <source>
        <dbReference type="ARBA" id="ARBA00011270"/>
    </source>
</evidence>
<name>A0A3M2LWB3_9ACTN</name>
<dbReference type="Pfam" id="PF00291">
    <property type="entry name" value="PALP"/>
    <property type="match status" value="1"/>
</dbReference>
<keyword evidence="7 12" id="KW-0822">Tryptophan biosynthesis</keyword>
<dbReference type="InterPro" id="IPR006653">
    <property type="entry name" value="Trp_synth_b_CS"/>
</dbReference>
<comment type="subunit">
    <text evidence="5 12">Tetramer of two alpha and two beta chains.</text>
</comment>
<dbReference type="Gene3D" id="3.40.50.1100">
    <property type="match status" value="2"/>
</dbReference>
<evidence type="ECO:0000256" key="12">
    <source>
        <dbReference type="HAMAP-Rule" id="MF_00133"/>
    </source>
</evidence>
<dbReference type="SUPFAM" id="SSF53686">
    <property type="entry name" value="Tryptophan synthase beta subunit-like PLP-dependent enzymes"/>
    <property type="match status" value="1"/>
</dbReference>
<evidence type="ECO:0000256" key="9">
    <source>
        <dbReference type="ARBA" id="ARBA00023141"/>
    </source>
</evidence>
<evidence type="ECO:0000256" key="3">
    <source>
        <dbReference type="ARBA" id="ARBA00004733"/>
    </source>
</evidence>
<protein>
    <recommendedName>
        <fullName evidence="12">Tryptophan synthase beta chain</fullName>
        <ecNumber evidence="12">4.2.1.20</ecNumber>
    </recommendedName>
</protein>
<keyword evidence="8 12" id="KW-0663">Pyridoxal phosphate</keyword>
<evidence type="ECO:0000256" key="1">
    <source>
        <dbReference type="ARBA" id="ARBA00001933"/>
    </source>
</evidence>
<dbReference type="AlphaFoldDB" id="A0A3M2LWB3"/>
<keyword evidence="6 12" id="KW-0028">Amino-acid biosynthesis</keyword>
<evidence type="ECO:0000259" key="14">
    <source>
        <dbReference type="Pfam" id="PF00291"/>
    </source>
</evidence>
<dbReference type="InterPro" id="IPR023026">
    <property type="entry name" value="Trp_synth_beta/beta-like"/>
</dbReference>
<dbReference type="EC" id="4.2.1.20" evidence="12"/>